<evidence type="ECO:0000256" key="1">
    <source>
        <dbReference type="SAM" id="Phobius"/>
    </source>
</evidence>
<name>A0ABN0XTV6_9ALTE</name>
<keyword evidence="4" id="KW-1185">Reference proteome</keyword>
<keyword evidence="1" id="KW-1133">Transmembrane helix</keyword>
<comment type="caution">
    <text evidence="3">The sequence shown here is derived from an EMBL/GenBank/DDBJ whole genome shotgun (WGS) entry which is preliminary data.</text>
</comment>
<dbReference type="InterPro" id="IPR021309">
    <property type="entry name" value="YgaP-like_TM"/>
</dbReference>
<dbReference type="Proteomes" id="UP001501757">
    <property type="component" value="Unassembled WGS sequence"/>
</dbReference>
<keyword evidence="1" id="KW-0472">Membrane</keyword>
<feature type="domain" description="Inner membrane protein YgaP-like transmembrane" evidence="2">
    <location>
        <begin position="5"/>
        <end position="68"/>
    </location>
</feature>
<feature type="transmembrane region" description="Helical" evidence="1">
    <location>
        <begin position="37"/>
        <end position="58"/>
    </location>
</feature>
<keyword evidence="1" id="KW-0812">Transmembrane</keyword>
<reference evidence="3 4" key="1">
    <citation type="journal article" date="2019" name="Int. J. Syst. Evol. Microbiol.">
        <title>The Global Catalogue of Microorganisms (GCM) 10K type strain sequencing project: providing services to taxonomists for standard genome sequencing and annotation.</title>
        <authorList>
            <consortium name="The Broad Institute Genomics Platform"/>
            <consortium name="The Broad Institute Genome Sequencing Center for Infectious Disease"/>
            <person name="Wu L."/>
            <person name="Ma J."/>
        </authorList>
    </citation>
    <scope>NUCLEOTIDE SEQUENCE [LARGE SCALE GENOMIC DNA]</scope>
    <source>
        <strain evidence="3 4">JCM 13378</strain>
    </source>
</reference>
<gene>
    <name evidence="3" type="ORF">GCM10009092_40560</name>
</gene>
<protein>
    <recommendedName>
        <fullName evidence="2">Inner membrane protein YgaP-like transmembrane domain-containing protein</fullName>
    </recommendedName>
</protein>
<organism evidence="3 4">
    <name type="scientific">Bowmanella denitrificans</name>
    <dbReference type="NCBI Taxonomy" id="366582"/>
    <lineage>
        <taxon>Bacteria</taxon>
        <taxon>Pseudomonadati</taxon>
        <taxon>Pseudomonadota</taxon>
        <taxon>Gammaproteobacteria</taxon>
        <taxon>Alteromonadales</taxon>
        <taxon>Alteromonadaceae</taxon>
        <taxon>Bowmanella</taxon>
    </lineage>
</organism>
<evidence type="ECO:0000313" key="4">
    <source>
        <dbReference type="Proteomes" id="UP001501757"/>
    </source>
</evidence>
<dbReference type="RefSeq" id="WP_102798662.1">
    <property type="nucleotide sequence ID" value="NZ_BAAAEI010000028.1"/>
</dbReference>
<dbReference type="EMBL" id="BAAAEI010000028">
    <property type="protein sequence ID" value="GAA0372170.1"/>
    <property type="molecule type" value="Genomic_DNA"/>
</dbReference>
<dbReference type="Pfam" id="PF11127">
    <property type="entry name" value="YgaP-like_TM"/>
    <property type="match status" value="1"/>
</dbReference>
<proteinExistence type="predicted"/>
<feature type="transmembrane region" description="Helical" evidence="1">
    <location>
        <begin position="12"/>
        <end position="31"/>
    </location>
</feature>
<evidence type="ECO:0000313" key="3">
    <source>
        <dbReference type="EMBL" id="GAA0372170.1"/>
    </source>
</evidence>
<sequence length="72" mass="7606">MKDNDNVGVLDTAVRSVLSCILLAMAVEGIFSNTTSAILAIAGLLLWTTASSGICLVYKLLGIDTYHKPANH</sequence>
<accession>A0ABN0XTV6</accession>
<evidence type="ECO:0000259" key="2">
    <source>
        <dbReference type="Pfam" id="PF11127"/>
    </source>
</evidence>